<dbReference type="EMBL" id="JAMSHJ010000005">
    <property type="protein sequence ID" value="KAI5411861.1"/>
    <property type="molecule type" value="Genomic_DNA"/>
</dbReference>
<accession>A0A9D5ALM3</accession>
<dbReference type="Proteomes" id="UP001058974">
    <property type="component" value="Chromosome 5"/>
</dbReference>
<evidence type="ECO:0000256" key="1">
    <source>
        <dbReference type="SAM" id="MobiDB-lite"/>
    </source>
</evidence>
<feature type="compositionally biased region" description="Polar residues" evidence="1">
    <location>
        <begin position="9"/>
        <end position="20"/>
    </location>
</feature>
<evidence type="ECO:0000313" key="2">
    <source>
        <dbReference type="EMBL" id="KAI5411861.1"/>
    </source>
</evidence>
<comment type="caution">
    <text evidence="2">The sequence shown here is derived from an EMBL/GenBank/DDBJ whole genome shotgun (WGS) entry which is preliminary data.</text>
</comment>
<name>A0A9D5ALM3_PEA</name>
<protein>
    <submittedName>
        <fullName evidence="2">Uncharacterized protein</fullName>
    </submittedName>
</protein>
<gene>
    <name evidence="2" type="ORF">KIW84_056795</name>
</gene>
<dbReference type="Gramene" id="Psat05G0679500-T1">
    <property type="protein sequence ID" value="KAI5411861.1"/>
    <property type="gene ID" value="KIW84_056795"/>
</dbReference>
<organism evidence="2 3">
    <name type="scientific">Pisum sativum</name>
    <name type="common">Garden pea</name>
    <name type="synonym">Lathyrus oleraceus</name>
    <dbReference type="NCBI Taxonomy" id="3888"/>
    <lineage>
        <taxon>Eukaryota</taxon>
        <taxon>Viridiplantae</taxon>
        <taxon>Streptophyta</taxon>
        <taxon>Embryophyta</taxon>
        <taxon>Tracheophyta</taxon>
        <taxon>Spermatophyta</taxon>
        <taxon>Magnoliopsida</taxon>
        <taxon>eudicotyledons</taxon>
        <taxon>Gunneridae</taxon>
        <taxon>Pentapetalae</taxon>
        <taxon>rosids</taxon>
        <taxon>fabids</taxon>
        <taxon>Fabales</taxon>
        <taxon>Fabaceae</taxon>
        <taxon>Papilionoideae</taxon>
        <taxon>50 kb inversion clade</taxon>
        <taxon>NPAAA clade</taxon>
        <taxon>Hologalegina</taxon>
        <taxon>IRL clade</taxon>
        <taxon>Fabeae</taxon>
        <taxon>Lathyrus</taxon>
    </lineage>
</organism>
<dbReference type="AlphaFoldDB" id="A0A9D5ALM3"/>
<sequence length="228" mass="26437">MVREEMCEFTSTESLSSQASKGLPTEGKIEQSKELITRLSNKEDITESNKKISNDDGCYALRRSLFFWINKKQACASWCTAEAEFRESFSKLMLEEYDVITLYSKNLNSIRYLIQHGWNKNLDSYSQLIKNIVKGKVVTLEHMDNMEQLTAGRNAIDSLSVLHVLMHKQSAIVKPVERWNKRSLQKTGFKKTCSEVVTRNLCVNTPKTCDKCKECRRLFDWGERWKTT</sequence>
<proteinExistence type="predicted"/>
<evidence type="ECO:0000313" key="3">
    <source>
        <dbReference type="Proteomes" id="UP001058974"/>
    </source>
</evidence>
<feature type="region of interest" description="Disordered" evidence="1">
    <location>
        <begin position="1"/>
        <end position="27"/>
    </location>
</feature>
<keyword evidence="3" id="KW-1185">Reference proteome</keyword>
<reference evidence="2 3" key="1">
    <citation type="journal article" date="2022" name="Nat. Genet.">
        <title>Improved pea reference genome and pan-genome highlight genomic features and evolutionary characteristics.</title>
        <authorList>
            <person name="Yang T."/>
            <person name="Liu R."/>
            <person name="Luo Y."/>
            <person name="Hu S."/>
            <person name="Wang D."/>
            <person name="Wang C."/>
            <person name="Pandey M.K."/>
            <person name="Ge S."/>
            <person name="Xu Q."/>
            <person name="Li N."/>
            <person name="Li G."/>
            <person name="Huang Y."/>
            <person name="Saxena R.K."/>
            <person name="Ji Y."/>
            <person name="Li M."/>
            <person name="Yan X."/>
            <person name="He Y."/>
            <person name="Liu Y."/>
            <person name="Wang X."/>
            <person name="Xiang C."/>
            <person name="Varshney R.K."/>
            <person name="Ding H."/>
            <person name="Gao S."/>
            <person name="Zong X."/>
        </authorList>
    </citation>
    <scope>NUCLEOTIDE SEQUENCE [LARGE SCALE GENOMIC DNA]</scope>
    <source>
        <strain evidence="2 3">cv. Zhongwan 6</strain>
    </source>
</reference>